<evidence type="ECO:0000313" key="13">
    <source>
        <dbReference type="Proteomes" id="UP000316726"/>
    </source>
</evidence>
<organism evidence="12 13">
    <name type="scientific">Chloropicon primus</name>
    <dbReference type="NCBI Taxonomy" id="1764295"/>
    <lineage>
        <taxon>Eukaryota</taxon>
        <taxon>Viridiplantae</taxon>
        <taxon>Chlorophyta</taxon>
        <taxon>Chloropicophyceae</taxon>
        <taxon>Chloropicales</taxon>
        <taxon>Chloropicaceae</taxon>
        <taxon>Chloropicon</taxon>
    </lineage>
</organism>
<dbReference type="InterPro" id="IPR007808">
    <property type="entry name" value="Elf1"/>
</dbReference>
<evidence type="ECO:0000256" key="8">
    <source>
        <dbReference type="ARBA" id="ARBA00023015"/>
    </source>
</evidence>
<reference evidence="12 13" key="1">
    <citation type="submission" date="2018-07" db="EMBL/GenBank/DDBJ databases">
        <title>The complete nuclear genome of the prasinophyte Chloropicon primus (CCMP1205).</title>
        <authorList>
            <person name="Pombert J.-F."/>
            <person name="Otis C."/>
            <person name="Turmel M."/>
            <person name="Lemieux C."/>
        </authorList>
    </citation>
    <scope>NUCLEOTIDE SEQUENCE [LARGE SCALE GENOMIC DNA]</scope>
    <source>
        <strain evidence="12 13">CCMP1205</strain>
    </source>
</reference>
<dbReference type="GO" id="GO:0008023">
    <property type="term" value="C:transcription elongation factor complex"/>
    <property type="evidence" value="ECO:0007669"/>
    <property type="project" value="TreeGrafter"/>
</dbReference>
<dbReference type="EMBL" id="CP031053">
    <property type="protein sequence ID" value="QDZ26029.1"/>
    <property type="molecule type" value="Genomic_DNA"/>
</dbReference>
<evidence type="ECO:0000256" key="11">
    <source>
        <dbReference type="RuleBase" id="RU364033"/>
    </source>
</evidence>
<dbReference type="Gene3D" id="2.20.25.190">
    <property type="match status" value="1"/>
</dbReference>
<dbReference type="Proteomes" id="UP000316726">
    <property type="component" value="Chromosome 20"/>
</dbReference>
<dbReference type="PANTHER" id="PTHR20934:SF0">
    <property type="entry name" value="TRANSCRIPTION ELONGATION FACTOR 1 HOMOLOG"/>
    <property type="match status" value="1"/>
</dbReference>
<evidence type="ECO:0000256" key="4">
    <source>
        <dbReference type="ARBA" id="ARBA00014973"/>
    </source>
</evidence>
<dbReference type="AlphaFoldDB" id="A0A5B8MZV1"/>
<dbReference type="InterPro" id="IPR038567">
    <property type="entry name" value="T_Elf1_sf"/>
</dbReference>
<keyword evidence="5 11" id="KW-0479">Metal-binding</keyword>
<evidence type="ECO:0000256" key="3">
    <source>
        <dbReference type="ARBA" id="ARBA00009730"/>
    </source>
</evidence>
<dbReference type="Pfam" id="PF05129">
    <property type="entry name" value="Zn_ribbon_Elf1"/>
    <property type="match status" value="1"/>
</dbReference>
<dbReference type="STRING" id="1764295.A0A5B8MZV1"/>
<evidence type="ECO:0000256" key="2">
    <source>
        <dbReference type="ARBA" id="ARBA00004123"/>
    </source>
</evidence>
<keyword evidence="12" id="KW-0648">Protein biosynthesis</keyword>
<dbReference type="FunFam" id="2.20.25.190:FF:000001">
    <property type="entry name" value="Transcription elongation factor 1 homolog"/>
    <property type="match status" value="1"/>
</dbReference>
<keyword evidence="7 11" id="KW-0862">Zinc</keyword>
<dbReference type="PANTHER" id="PTHR20934">
    <property type="entry name" value="TRANSCRIPTION ELONGATION FACTOR 1 HOMOLOG"/>
    <property type="match status" value="1"/>
</dbReference>
<gene>
    <name evidence="12" type="ORF">A3770_20p85470</name>
</gene>
<comment type="function">
    <text evidence="1 11">Transcription elongation factor implicated in the maintenance of proper chromatin structure in actively transcribed regions.</text>
</comment>
<sequence>MGKRKSSAPPPAKKKQPKVPTIFDCPFCQRKKSVTAELRHKTGTARIECRHCKAYYDCEINSLSEPIDVYSEWIDKCEQENEDYDE</sequence>
<keyword evidence="9 11" id="KW-0804">Transcription</keyword>
<protein>
    <recommendedName>
        <fullName evidence="4 11">Transcription elongation factor 1 homolog</fullName>
    </recommendedName>
</protein>
<evidence type="ECO:0000313" key="12">
    <source>
        <dbReference type="EMBL" id="QDZ26029.1"/>
    </source>
</evidence>
<dbReference type="OrthoDB" id="445983at2759"/>
<dbReference type="GO" id="GO:0006368">
    <property type="term" value="P:transcription elongation by RNA polymerase II"/>
    <property type="evidence" value="ECO:0007669"/>
    <property type="project" value="TreeGrafter"/>
</dbReference>
<keyword evidence="12" id="KW-0251">Elongation factor</keyword>
<dbReference type="GO" id="GO:0000993">
    <property type="term" value="F:RNA polymerase II complex binding"/>
    <property type="evidence" value="ECO:0007669"/>
    <property type="project" value="TreeGrafter"/>
</dbReference>
<evidence type="ECO:0000256" key="5">
    <source>
        <dbReference type="ARBA" id="ARBA00022723"/>
    </source>
</evidence>
<evidence type="ECO:0000256" key="10">
    <source>
        <dbReference type="ARBA" id="ARBA00023242"/>
    </source>
</evidence>
<evidence type="ECO:0000256" key="1">
    <source>
        <dbReference type="ARBA" id="ARBA00003357"/>
    </source>
</evidence>
<dbReference type="GO" id="GO:0003746">
    <property type="term" value="F:translation elongation factor activity"/>
    <property type="evidence" value="ECO:0007669"/>
    <property type="project" value="UniProtKB-KW"/>
</dbReference>
<comment type="subcellular location">
    <subcellularLocation>
        <location evidence="2 11">Nucleus</location>
    </subcellularLocation>
</comment>
<keyword evidence="8 11" id="KW-0805">Transcription regulation</keyword>
<keyword evidence="10 11" id="KW-0539">Nucleus</keyword>
<keyword evidence="6 11" id="KW-0863">Zinc-finger</keyword>
<evidence type="ECO:0000256" key="7">
    <source>
        <dbReference type="ARBA" id="ARBA00022833"/>
    </source>
</evidence>
<accession>A0A5B8MZV1</accession>
<proteinExistence type="inferred from homology"/>
<name>A0A5B8MZV1_9CHLO</name>
<dbReference type="GO" id="GO:0008270">
    <property type="term" value="F:zinc ion binding"/>
    <property type="evidence" value="ECO:0007669"/>
    <property type="project" value="UniProtKB-KW"/>
</dbReference>
<evidence type="ECO:0000256" key="9">
    <source>
        <dbReference type="ARBA" id="ARBA00023163"/>
    </source>
</evidence>
<dbReference type="SUPFAM" id="SSF57783">
    <property type="entry name" value="Zinc beta-ribbon"/>
    <property type="match status" value="1"/>
</dbReference>
<evidence type="ECO:0000256" key="6">
    <source>
        <dbReference type="ARBA" id="ARBA00022771"/>
    </source>
</evidence>
<comment type="similarity">
    <text evidence="3 11">Belongs to the ELOF1 family.</text>
</comment>
<keyword evidence="13" id="KW-1185">Reference proteome</keyword>